<feature type="region of interest" description="Disordered" evidence="2">
    <location>
        <begin position="1797"/>
        <end position="1833"/>
    </location>
</feature>
<evidence type="ECO:0000259" key="4">
    <source>
        <dbReference type="PROSITE" id="PS50994"/>
    </source>
</evidence>
<dbReference type="Pfam" id="PF17921">
    <property type="entry name" value="Integrase_H2C2"/>
    <property type="match status" value="1"/>
</dbReference>
<dbReference type="PANTHER" id="PTHR47331">
    <property type="entry name" value="PHD-TYPE DOMAIN-CONTAINING PROTEIN"/>
    <property type="match status" value="1"/>
</dbReference>
<feature type="compositionally biased region" description="Acidic residues" evidence="2">
    <location>
        <begin position="1797"/>
        <end position="1819"/>
    </location>
</feature>
<evidence type="ECO:0000313" key="6">
    <source>
        <dbReference type="Proteomes" id="UP000005237"/>
    </source>
</evidence>
<dbReference type="GO" id="GO:0006508">
    <property type="term" value="P:proteolysis"/>
    <property type="evidence" value="ECO:0007669"/>
    <property type="project" value="InterPro"/>
</dbReference>
<feature type="coiled-coil region" evidence="1">
    <location>
        <begin position="215"/>
        <end position="242"/>
    </location>
</feature>
<evidence type="ECO:0008006" key="7">
    <source>
        <dbReference type="Google" id="ProtNLM"/>
    </source>
</evidence>
<reference evidence="5" key="2">
    <citation type="submission" date="2022-06" db="UniProtKB">
        <authorList>
            <consortium name="EnsemblMetazoa"/>
        </authorList>
    </citation>
    <scope>IDENTIFICATION</scope>
    <source>
        <strain evidence="5">DF5081</strain>
    </source>
</reference>
<dbReference type="Gene3D" id="3.30.70.270">
    <property type="match status" value="1"/>
</dbReference>
<keyword evidence="1" id="KW-0175">Coiled coil</keyword>
<reference evidence="6" key="1">
    <citation type="submission" date="2010-08" db="EMBL/GenBank/DDBJ databases">
        <authorList>
            <consortium name="Caenorhabditis japonica Sequencing Consortium"/>
            <person name="Wilson R.K."/>
        </authorList>
    </citation>
    <scope>NUCLEOTIDE SEQUENCE [LARGE SCALE GENOMIC DNA]</scope>
    <source>
        <strain evidence="6">DF5081</strain>
    </source>
</reference>
<name>A0A8R1I673_CAEJA</name>
<feature type="region of interest" description="Disordered" evidence="2">
    <location>
        <begin position="325"/>
        <end position="346"/>
    </location>
</feature>
<dbReference type="GO" id="GO:0003676">
    <property type="term" value="F:nucleic acid binding"/>
    <property type="evidence" value="ECO:0007669"/>
    <property type="project" value="InterPro"/>
</dbReference>
<accession>A0A8R1I673</accession>
<sequence length="2418" mass="277536">MSLSGKKGALTRACNNMKEHLAKAEDKVETWEEIPRDGIQPHFDDISMMFDFLQAKQSTLEKALSNLEIEADKIDKSDTVTISKTDEAINEAIDLLENVGDIVARMSHQLKRATPKEDIKIQEETLDTSIRTFTQVDPNNQFGYEDYRFDHTKLPTFRGNTWEFESFWTQYEELVDKANRSKLVKFNKLLSVLEGEPKELLSRYKVTEDNYNKAVDLLKKKYNDTERIISQLTQQMKNETATSGQTNDQRKLFEKILIITSQLISYGETIDTRMVKEEIVGKFHTRIQTEVFKKKMDNKVPWTLEKILDDIETFIHREEEMNLLMKKDHDNHSKSKRDNLKSDKQKFNKHFKSDKDEACIFCQQKGHFFGSCRNKPNPIERMQILKENSRCRRCTKHGHEIKDCKAGMCPVCGKDHHSSVCFEKHKDAMPPKPANTSKEKYQKKTPSTTIAAVMTQGQDSQEIETLGQAKQSKEMAFIPTIMTEAFNKEKQKWTKMSSMLDSGADQTVITRKMQKSWGLPNYGNVTVGTNVFNTKNELQTFGLSAITIRLQDTERTLDVYVAESLAGHITKAPLSPEDMRYILQNKIDLNEDALIPTVEPDMLIGMDNLCEILTGHIIKLPSGISIWGTKAGFTTGGTNNPKDKLTSIYPVDKKSSSFKENTIMVLQTEPKDPERLQEDEQIKDTVMRLQNEYSGPVKEEQELRDKKTVEFFEETVEKREEGYYVRLPFKENHPPLPDNYSIAYRRLAQLQKQHPNEVLQMIKAVFEEYETKNFIERVDKQEATDNKIHYNALQAVITPSKSTTKCRIVVDASSHYKEKPCLNDIIEQGPSILPDIADMFIRFRTGKTVLISDVEKAFLQVFLHEDDRDVTRILWFKDIEKPVSEDNIVVYRFTRVLFGLNTSPFQLAKVLIHHLFQYRDDPIMAEVPNNIYVDNSIVTTDKNPQEVIEVYKKLKKVFKEANMNLREFRSNCPLVNENIEEVDRSKEEDMKVLGIWWISNKDIIKMKVNFELALKNSRRTVSSDIASKYDPMGFLVPLLLPPKLFQRELWDEIQYGWDTDLAEKHETEYRKKIEDINDFSIEMPRQIFEKTGRNSIITFCDASKEATACCVYVKNELGTHIVFGKAHARPLKEKWTIPKLEMHALRLGTEKTLKVLKALKEGNTPVDQVIIMSDSTIALSWIKSIPTHKEVGTLISNRLKDIVSFVNDIEDMGTPTRFGHVKTEENPADLGTRGCSKDEFATSIWWNGPKFIEKDIKSWSLDHKLFRIEEDNTIHMNPMITADNTSLFDRQSTNSFGKMTRIATHVLKAVKLFSKNLSTKLGSERFLAVKDITTDTGHLNATELKAGEMTLIKDHQKMISPKQLQKYANLGIVKNEDGLLVARGRMELADMDKATKEPILVMPNSTIATQIIQWSHGRFHKPVDHTMDTVRRKFWIPKLRQKVKSYMNHCATCQRFNKQTCQYPNMGRLPGHRVIKSRPFANTGLDNFGPIKIKEADGTDGKAYGTIFTCSVTRLIHVETVKDASAFEFIQAFRRFVAIRGRPDLIVSDNGTNFVLSQKLLEEASKRSDYPEDMQMIKWKFITPLSPWKGGMYERMVKIVKESLYKAVGRSRLTYEDLTTTLYEATASINNRPLTKPEEDINSGQPIRPNDFINAEMKIHLPLERVLEIEEEFIPSSELQTKESMLSTVAALKSSIQATERVWTIWNNKYLAEIREGHRLRMDKKRGSKKLPKEGQLVLMSDDLQPRNVWKMAKVVKINRSSDDTVRDVEILTPSGRILNRSINMIVPLELDYNDLESSDQQEENEQDNPGETQEDTPDEYTPQQRRYNLRNRKTTNYNENELFRNFAFQLNSSLGTTLQCFCLLMLCLITGVSTKSTDPKVYCTSNGIKIEGHFESFEACAENYCTTKSRWEWTTKGNTNIWFPPNLKIHPHHTTTKIDDGQHLKVIEMDCPAVPFCQTIDCTVCLTNIKDKSIRHWTIESFALILRGEPAFILSEQYDITIVHIDGKKNTVADCISRAKDEIAPLPTEELEDIIEFPVCMAIDRLKDRVPKQFTPASTKKPVDLATEQSKDKDIGIIKRFLTTTTTPIDGISEKWTPFLERIQLSNTDNASSFTAAAFQQFCNLLDIGHHRAIPHHSKGNGATERTFRTFHAVMSKYVNKEHTDWDTILPFTTFSYNNTVHSTTGETPFFMVFGRDPTVTIDRIIDPTPSARKTDIGWFKESLTATLRDVWKQAAVHSREAQANYQKKANEGAAGSGIRPGDRVMYRDFSNHKGLSRKLVLPWTGDYRVVEVNPPKATIYDRQNPKKPERIVHLDQIKKIFAAADINDGNPDDNPVEKQQEVPDDAASGKSVTESDFQENEKIDIEEDDLTNLRTTSEIPKKSKINPSTTPVVDPATETIRRYPTRQRRAPAKFND</sequence>
<protein>
    <recommendedName>
        <fullName evidence="7">Integrase</fullName>
    </recommendedName>
</protein>
<feature type="coiled-coil region" evidence="1">
    <location>
        <begin position="7"/>
        <end position="70"/>
    </location>
</feature>
<dbReference type="Pfam" id="PF03564">
    <property type="entry name" value="DUF1759"/>
    <property type="match status" value="1"/>
</dbReference>
<evidence type="ECO:0000259" key="3">
    <source>
        <dbReference type="PROSITE" id="PS50175"/>
    </source>
</evidence>
<dbReference type="PROSITE" id="PS50994">
    <property type="entry name" value="INTEGRASE"/>
    <property type="match status" value="2"/>
</dbReference>
<dbReference type="Gene3D" id="1.10.340.70">
    <property type="match status" value="1"/>
</dbReference>
<dbReference type="InterPro" id="IPR001584">
    <property type="entry name" value="Integrase_cat-core"/>
</dbReference>
<dbReference type="InterPro" id="IPR041588">
    <property type="entry name" value="Integrase_H2C2"/>
</dbReference>
<feature type="domain" description="Integrase catalytic" evidence="4">
    <location>
        <begin position="1475"/>
        <end position="1657"/>
    </location>
</feature>
<dbReference type="EnsemblMetazoa" id="CJA25181.1">
    <property type="protein sequence ID" value="CJA25181.1"/>
    <property type="gene ID" value="WBGene00180753"/>
</dbReference>
<dbReference type="PANTHER" id="PTHR47331:SF5">
    <property type="entry name" value="RIBONUCLEASE H"/>
    <property type="match status" value="1"/>
</dbReference>
<dbReference type="PROSITE" id="PS50175">
    <property type="entry name" value="ASP_PROT_RETROV"/>
    <property type="match status" value="1"/>
</dbReference>
<dbReference type="InterPro" id="IPR008042">
    <property type="entry name" value="Retrotrans_Pao"/>
</dbReference>
<dbReference type="GO" id="GO:0008270">
    <property type="term" value="F:zinc ion binding"/>
    <property type="evidence" value="ECO:0007669"/>
    <property type="project" value="InterPro"/>
</dbReference>
<feature type="compositionally biased region" description="Basic residues" evidence="2">
    <location>
        <begin position="2405"/>
        <end position="2418"/>
    </location>
</feature>
<dbReference type="InterPro" id="IPR040676">
    <property type="entry name" value="DUF5641"/>
</dbReference>
<dbReference type="InterPro" id="IPR001995">
    <property type="entry name" value="Peptidase_A2_cat"/>
</dbReference>
<dbReference type="InterPro" id="IPR043502">
    <property type="entry name" value="DNA/RNA_pol_sf"/>
</dbReference>
<dbReference type="Pfam" id="PF05380">
    <property type="entry name" value="Peptidase_A17"/>
    <property type="match status" value="1"/>
</dbReference>
<evidence type="ECO:0000256" key="2">
    <source>
        <dbReference type="SAM" id="MobiDB-lite"/>
    </source>
</evidence>
<dbReference type="InterPro" id="IPR012337">
    <property type="entry name" value="RNaseH-like_sf"/>
</dbReference>
<feature type="domain" description="Integrase catalytic" evidence="4">
    <location>
        <begin position="2109"/>
        <end position="2198"/>
    </location>
</feature>
<dbReference type="InterPro" id="IPR001878">
    <property type="entry name" value="Znf_CCHC"/>
</dbReference>
<dbReference type="Proteomes" id="UP000005237">
    <property type="component" value="Unassembled WGS sequence"/>
</dbReference>
<organism evidence="5 6">
    <name type="scientific">Caenorhabditis japonica</name>
    <dbReference type="NCBI Taxonomy" id="281687"/>
    <lineage>
        <taxon>Eukaryota</taxon>
        <taxon>Metazoa</taxon>
        <taxon>Ecdysozoa</taxon>
        <taxon>Nematoda</taxon>
        <taxon>Chromadorea</taxon>
        <taxon>Rhabditida</taxon>
        <taxon>Rhabditina</taxon>
        <taxon>Rhabditomorpha</taxon>
        <taxon>Rhabditoidea</taxon>
        <taxon>Rhabditidae</taxon>
        <taxon>Peloderinae</taxon>
        <taxon>Caenorhabditis</taxon>
    </lineage>
</organism>
<dbReference type="GO" id="GO:0004190">
    <property type="term" value="F:aspartic-type endopeptidase activity"/>
    <property type="evidence" value="ECO:0007669"/>
    <property type="project" value="InterPro"/>
</dbReference>
<dbReference type="GO" id="GO:0042575">
    <property type="term" value="C:DNA polymerase complex"/>
    <property type="evidence" value="ECO:0007669"/>
    <property type="project" value="UniProtKB-ARBA"/>
</dbReference>
<proteinExistence type="predicted"/>
<dbReference type="SUPFAM" id="SSF53098">
    <property type="entry name" value="Ribonuclease H-like"/>
    <property type="match status" value="2"/>
</dbReference>
<feature type="domain" description="Peptidase A2" evidence="3">
    <location>
        <begin position="496"/>
        <end position="511"/>
    </location>
</feature>
<keyword evidence="6" id="KW-1185">Reference proteome</keyword>
<evidence type="ECO:0000313" key="5">
    <source>
        <dbReference type="EnsemblMetazoa" id="CJA25181.1"/>
    </source>
</evidence>
<dbReference type="SMART" id="SM00343">
    <property type="entry name" value="ZnF_C2HC"/>
    <property type="match status" value="2"/>
</dbReference>
<dbReference type="InterPro" id="IPR036397">
    <property type="entry name" value="RNaseH_sf"/>
</dbReference>
<dbReference type="GO" id="GO:0015074">
    <property type="term" value="P:DNA integration"/>
    <property type="evidence" value="ECO:0007669"/>
    <property type="project" value="InterPro"/>
</dbReference>
<dbReference type="SUPFAM" id="SSF56672">
    <property type="entry name" value="DNA/RNA polymerases"/>
    <property type="match status" value="1"/>
</dbReference>
<feature type="region of interest" description="Disordered" evidence="2">
    <location>
        <begin position="426"/>
        <end position="445"/>
    </location>
</feature>
<dbReference type="Pfam" id="PF18701">
    <property type="entry name" value="DUF5641"/>
    <property type="match status" value="1"/>
</dbReference>
<dbReference type="InterPro" id="IPR005312">
    <property type="entry name" value="DUF1759"/>
</dbReference>
<dbReference type="Gene3D" id="3.30.420.10">
    <property type="entry name" value="Ribonuclease H-like superfamily/Ribonuclease H"/>
    <property type="match status" value="2"/>
</dbReference>
<evidence type="ECO:0000256" key="1">
    <source>
        <dbReference type="SAM" id="Coils"/>
    </source>
</evidence>
<dbReference type="Gene3D" id="3.10.10.10">
    <property type="entry name" value="HIV Type 1 Reverse Transcriptase, subunit A, domain 1"/>
    <property type="match status" value="1"/>
</dbReference>
<dbReference type="InterPro" id="IPR043128">
    <property type="entry name" value="Rev_trsase/Diguanyl_cyclase"/>
</dbReference>
<feature type="region of interest" description="Disordered" evidence="2">
    <location>
        <begin position="2327"/>
        <end position="2418"/>
    </location>
</feature>